<evidence type="ECO:0000259" key="1">
    <source>
        <dbReference type="Pfam" id="PF01243"/>
    </source>
</evidence>
<dbReference type="InterPro" id="IPR011576">
    <property type="entry name" value="Pyridox_Oxase_N"/>
</dbReference>
<dbReference type="Pfam" id="PF01243">
    <property type="entry name" value="PNPOx_N"/>
    <property type="match status" value="1"/>
</dbReference>
<dbReference type="InterPro" id="IPR012349">
    <property type="entry name" value="Split_barrel_FMN-bd"/>
</dbReference>
<evidence type="ECO:0000313" key="2">
    <source>
        <dbReference type="EMBL" id="MBY8336197.1"/>
    </source>
</evidence>
<feature type="domain" description="Pyridoxamine 5'-phosphate oxidase N-terminal" evidence="1">
    <location>
        <begin position="33"/>
        <end position="107"/>
    </location>
</feature>
<dbReference type="RefSeq" id="WP_222823889.1">
    <property type="nucleotide sequence ID" value="NZ_JAHWXP010000001.1"/>
</dbReference>
<keyword evidence="3" id="KW-1185">Reference proteome</keyword>
<gene>
    <name evidence="2" type="ORF">KYN89_03985</name>
</gene>
<name>A0ABS7PAV3_9SPHN</name>
<reference evidence="2 3" key="1">
    <citation type="submission" date="2021-07" db="EMBL/GenBank/DDBJ databases">
        <title>Alteriqipengyuania abyssalis NZ-12B nov, sp.nov isolated from deep sea sponge in pacific ocean.</title>
        <authorList>
            <person name="Tareen S."/>
            <person name="Wink J."/>
        </authorList>
    </citation>
    <scope>NUCLEOTIDE SEQUENCE [LARGE SCALE GENOMIC DNA]</scope>
    <source>
        <strain evidence="2 3">NZ-12B</strain>
    </source>
</reference>
<protein>
    <submittedName>
        <fullName evidence="2">Pyridoxamine 5'-phosphate oxidase family protein</fullName>
    </submittedName>
</protein>
<sequence>MFDSLDKVRADAQARLERAARDRRSPMHTPVIATGDADARVMVLRAFDPWTLRFHTDARAPKVGVIEADPRVGVLFYDKAEKVQIRVQGQARIERDSAVAQAAWEAGNNFARRCYLGDGPGTVAQTASSGLPPQFEGPEPSDEELIPAREHFAVLLVELTRLDWFHLAHDGHCRAQFDLAQGTARWVTP</sequence>
<proteinExistence type="predicted"/>
<accession>A0ABS7PAV3</accession>
<dbReference type="Gene3D" id="2.30.110.10">
    <property type="entry name" value="Electron Transport, Fmn-binding Protein, Chain A"/>
    <property type="match status" value="1"/>
</dbReference>
<comment type="caution">
    <text evidence="2">The sequence shown here is derived from an EMBL/GenBank/DDBJ whole genome shotgun (WGS) entry which is preliminary data.</text>
</comment>
<dbReference type="Proteomes" id="UP000759298">
    <property type="component" value="Unassembled WGS sequence"/>
</dbReference>
<dbReference type="SUPFAM" id="SSF50475">
    <property type="entry name" value="FMN-binding split barrel"/>
    <property type="match status" value="1"/>
</dbReference>
<evidence type="ECO:0000313" key="3">
    <source>
        <dbReference type="Proteomes" id="UP000759298"/>
    </source>
</evidence>
<dbReference type="EMBL" id="JAHWXP010000001">
    <property type="protein sequence ID" value="MBY8336197.1"/>
    <property type="molecule type" value="Genomic_DNA"/>
</dbReference>
<organism evidence="2 3">
    <name type="scientific">Alteriqipengyuania abyssalis</name>
    <dbReference type="NCBI Taxonomy" id="2860200"/>
    <lineage>
        <taxon>Bacteria</taxon>
        <taxon>Pseudomonadati</taxon>
        <taxon>Pseudomonadota</taxon>
        <taxon>Alphaproteobacteria</taxon>
        <taxon>Sphingomonadales</taxon>
        <taxon>Erythrobacteraceae</taxon>
        <taxon>Alteriqipengyuania</taxon>
    </lineage>
</organism>